<sequence>MAERILIVDDDPVQRRDLCRILEPVAAALGFAIVAAGTADEALAVLAGPDGEGIAAVIVDPGAAGPGSMDTIGAIGAAAALRPVIVQTEQDSAHAALRAGGTDLVVKPASAGQFEAAIRNALKVNALESEIYRIGRRPPGSFGLPDIVARSAAMQRVVALGERAAGSNIPIVIEGEPGAGKELVARAIHGSSARSAGPFVPVNCGAIPESLVEPTLFGDAGSSPAGAAAGNPGSIHDAQGGTLFLDDVGALSPQAQLALLRTLQAGDLEVAGSRRPAGAGIRLISATSRSMIDLVRQGRFREDLYYRLNVFPVPVPPLRERTDDIPLLVDYFLLRFSGEENASIDGVTPAAMALLSAYDWPGNVREFERAMFRAVLQCGSGDLDVDHFPQITAQSGLAVSPLRPAEPRRLRRAQEATGRVAAPGSASVSLFEPMPARLPDAIPVLSENGDVRPLEEVEADLIRFALEHYRGRMSEVARRLKIGRSTLYRRMKELQLAAAE</sequence>
<dbReference type="CDD" id="cd00156">
    <property type="entry name" value="REC"/>
    <property type="match status" value="1"/>
</dbReference>
<dbReference type="InterPro" id="IPR011006">
    <property type="entry name" value="CheY-like_superfamily"/>
</dbReference>
<evidence type="ECO:0000313" key="21">
    <source>
        <dbReference type="Proteomes" id="UP001378188"/>
    </source>
</evidence>
<evidence type="ECO:0000259" key="19">
    <source>
        <dbReference type="PROSITE" id="PS50110"/>
    </source>
</evidence>
<evidence type="ECO:0000256" key="7">
    <source>
        <dbReference type="ARBA" id="ARBA00022840"/>
    </source>
</evidence>
<dbReference type="FunFam" id="3.40.50.300:FF:000006">
    <property type="entry name" value="DNA-binding transcriptional regulator NtrC"/>
    <property type="match status" value="1"/>
</dbReference>
<evidence type="ECO:0000256" key="12">
    <source>
        <dbReference type="ARBA" id="ARBA00023163"/>
    </source>
</evidence>
<dbReference type="InterPro" id="IPR003593">
    <property type="entry name" value="AAA+_ATPase"/>
</dbReference>
<dbReference type="GO" id="GO:0005524">
    <property type="term" value="F:ATP binding"/>
    <property type="evidence" value="ECO:0007669"/>
    <property type="project" value="UniProtKB-KW"/>
</dbReference>
<evidence type="ECO:0000256" key="8">
    <source>
        <dbReference type="ARBA" id="ARBA00023012"/>
    </source>
</evidence>
<dbReference type="EMBL" id="JAZHOF010000009">
    <property type="protein sequence ID" value="MEJ8573814.1"/>
    <property type="molecule type" value="Genomic_DNA"/>
</dbReference>
<evidence type="ECO:0000256" key="15">
    <source>
        <dbReference type="ARBA" id="ARBA00031910"/>
    </source>
</evidence>
<dbReference type="Proteomes" id="UP001378188">
    <property type="component" value="Unassembled WGS sequence"/>
</dbReference>
<evidence type="ECO:0000256" key="2">
    <source>
        <dbReference type="ARBA" id="ARBA00019059"/>
    </source>
</evidence>
<dbReference type="InterPro" id="IPR002078">
    <property type="entry name" value="Sigma_54_int"/>
</dbReference>
<evidence type="ECO:0000256" key="13">
    <source>
        <dbReference type="ARBA" id="ARBA00023231"/>
    </source>
</evidence>
<dbReference type="PROSITE" id="PS50045">
    <property type="entry name" value="SIGMA54_INTERACT_4"/>
    <property type="match status" value="1"/>
</dbReference>
<keyword evidence="10" id="KW-0238">DNA-binding</keyword>
<evidence type="ECO:0000256" key="5">
    <source>
        <dbReference type="ARBA" id="ARBA00022553"/>
    </source>
</evidence>
<dbReference type="Pfam" id="PF02954">
    <property type="entry name" value="HTH_8"/>
    <property type="match status" value="1"/>
</dbReference>
<accession>A0AAW9RXX2</accession>
<keyword evidence="13" id="KW-0535">Nitrogen fixation</keyword>
<dbReference type="SMART" id="SM00382">
    <property type="entry name" value="AAA"/>
    <property type="match status" value="1"/>
</dbReference>
<dbReference type="Pfam" id="PF25601">
    <property type="entry name" value="AAA_lid_14"/>
    <property type="match status" value="1"/>
</dbReference>
<keyword evidence="8" id="KW-0902">Two-component regulatory system</keyword>
<dbReference type="Gene3D" id="1.10.8.60">
    <property type="match status" value="1"/>
</dbReference>
<evidence type="ECO:0000256" key="16">
    <source>
        <dbReference type="ARBA" id="ARBA00043886"/>
    </source>
</evidence>
<keyword evidence="3" id="KW-0963">Cytoplasm</keyword>
<dbReference type="RefSeq" id="WP_340331519.1">
    <property type="nucleotide sequence ID" value="NZ_JAZHOF010000009.1"/>
</dbReference>
<evidence type="ECO:0000256" key="14">
    <source>
        <dbReference type="ARBA" id="ARBA00029881"/>
    </source>
</evidence>
<dbReference type="InterPro" id="IPR002197">
    <property type="entry name" value="HTH_Fis"/>
</dbReference>
<dbReference type="InterPro" id="IPR058031">
    <property type="entry name" value="AAA_lid_NorR"/>
</dbReference>
<evidence type="ECO:0000256" key="6">
    <source>
        <dbReference type="ARBA" id="ARBA00022741"/>
    </source>
</evidence>
<dbReference type="GO" id="GO:0000160">
    <property type="term" value="P:phosphorelay signal transduction system"/>
    <property type="evidence" value="ECO:0007669"/>
    <property type="project" value="UniProtKB-KW"/>
</dbReference>
<dbReference type="SUPFAM" id="SSF52172">
    <property type="entry name" value="CheY-like"/>
    <property type="match status" value="1"/>
</dbReference>
<evidence type="ECO:0000256" key="3">
    <source>
        <dbReference type="ARBA" id="ARBA00022490"/>
    </source>
</evidence>
<dbReference type="PROSITE" id="PS50110">
    <property type="entry name" value="RESPONSE_REGULATORY"/>
    <property type="match status" value="1"/>
</dbReference>
<dbReference type="GO" id="GO:0005737">
    <property type="term" value="C:cytoplasm"/>
    <property type="evidence" value="ECO:0007669"/>
    <property type="project" value="UniProtKB-SubCell"/>
</dbReference>
<keyword evidence="5 17" id="KW-0597">Phosphoprotein</keyword>
<evidence type="ECO:0000256" key="4">
    <source>
        <dbReference type="ARBA" id="ARBA00022491"/>
    </source>
</evidence>
<dbReference type="Gene3D" id="1.10.10.60">
    <property type="entry name" value="Homeodomain-like"/>
    <property type="match status" value="1"/>
</dbReference>
<reference evidence="20 21" key="1">
    <citation type="submission" date="2024-02" db="EMBL/GenBank/DDBJ databases">
        <title>Genome analysis and characterization of Microbaculum marinisediminis sp. nov., isolated from marine sediment.</title>
        <authorList>
            <person name="Du Z.-J."/>
            <person name="Ye Y.-Q."/>
            <person name="Zhang Z.-R."/>
            <person name="Yuan S.-M."/>
            <person name="Zhang X.-Y."/>
        </authorList>
    </citation>
    <scope>NUCLEOTIDE SEQUENCE [LARGE SCALE GENOMIC DNA]</scope>
    <source>
        <strain evidence="20 21">SDUM1044001</strain>
    </source>
</reference>
<gene>
    <name evidence="20" type="ORF">V3328_20160</name>
</gene>
<keyword evidence="9" id="KW-0805">Transcription regulation</keyword>
<dbReference type="GO" id="GO:0006355">
    <property type="term" value="P:regulation of DNA-templated transcription"/>
    <property type="evidence" value="ECO:0007669"/>
    <property type="project" value="InterPro"/>
</dbReference>
<dbReference type="SMART" id="SM00448">
    <property type="entry name" value="REC"/>
    <property type="match status" value="1"/>
</dbReference>
<keyword evidence="12" id="KW-0804">Transcription</keyword>
<evidence type="ECO:0000256" key="11">
    <source>
        <dbReference type="ARBA" id="ARBA00023159"/>
    </source>
</evidence>
<organism evidence="20 21">
    <name type="scientific">Microbaculum marinum</name>
    <dbReference type="NCBI Taxonomy" id="1764581"/>
    <lineage>
        <taxon>Bacteria</taxon>
        <taxon>Pseudomonadati</taxon>
        <taxon>Pseudomonadota</taxon>
        <taxon>Alphaproteobacteria</taxon>
        <taxon>Hyphomicrobiales</taxon>
        <taxon>Tepidamorphaceae</taxon>
        <taxon>Microbaculum</taxon>
    </lineage>
</organism>
<feature type="domain" description="Response regulatory" evidence="19">
    <location>
        <begin position="4"/>
        <end position="122"/>
    </location>
</feature>
<dbReference type="InterPro" id="IPR009057">
    <property type="entry name" value="Homeodomain-like_sf"/>
</dbReference>
<keyword evidence="7" id="KW-0067">ATP-binding</keyword>
<keyword evidence="6" id="KW-0547">Nucleotide-binding</keyword>
<dbReference type="Gene3D" id="3.40.50.2300">
    <property type="match status" value="1"/>
</dbReference>
<dbReference type="PANTHER" id="PTHR32071">
    <property type="entry name" value="TRANSCRIPTIONAL REGULATORY PROTEIN"/>
    <property type="match status" value="1"/>
</dbReference>
<dbReference type="SUPFAM" id="SSF46689">
    <property type="entry name" value="Homeodomain-like"/>
    <property type="match status" value="1"/>
</dbReference>
<dbReference type="Gene3D" id="3.40.50.300">
    <property type="entry name" value="P-loop containing nucleotide triphosphate hydrolases"/>
    <property type="match status" value="1"/>
</dbReference>
<keyword evidence="4" id="KW-0678">Repressor</keyword>
<keyword evidence="11" id="KW-0010">Activator</keyword>
<feature type="modified residue" description="4-aspartylphosphate" evidence="17">
    <location>
        <position position="60"/>
    </location>
</feature>
<comment type="subcellular location">
    <subcellularLocation>
        <location evidence="1">Cytoplasm</location>
    </subcellularLocation>
</comment>
<dbReference type="AlphaFoldDB" id="A0AAW9RXX2"/>
<evidence type="ECO:0000256" key="10">
    <source>
        <dbReference type="ARBA" id="ARBA00023125"/>
    </source>
</evidence>
<dbReference type="Pfam" id="PF00158">
    <property type="entry name" value="Sigma54_activat"/>
    <property type="match status" value="1"/>
</dbReference>
<keyword evidence="21" id="KW-1185">Reference proteome</keyword>
<name>A0AAW9RXX2_9HYPH</name>
<protein>
    <recommendedName>
        <fullName evidence="2">DNA-binding transcriptional regulator NtrC</fullName>
    </recommendedName>
    <alternativeName>
        <fullName evidence="14">Nitrogen regulation protein NR(I)</fullName>
    </alternativeName>
    <alternativeName>
        <fullName evidence="15">Nitrogen regulator I</fullName>
    </alternativeName>
</protein>
<dbReference type="PANTHER" id="PTHR32071:SF95">
    <property type="entry name" value="DNA-BINDING TRANSCRIPTIONAL REGULATOR NTRC"/>
    <property type="match status" value="1"/>
</dbReference>
<evidence type="ECO:0000256" key="17">
    <source>
        <dbReference type="PROSITE-ProRule" id="PRU00169"/>
    </source>
</evidence>
<evidence type="ECO:0000259" key="18">
    <source>
        <dbReference type="PROSITE" id="PS50045"/>
    </source>
</evidence>
<dbReference type="CDD" id="cd00009">
    <property type="entry name" value="AAA"/>
    <property type="match status" value="1"/>
</dbReference>
<evidence type="ECO:0000256" key="9">
    <source>
        <dbReference type="ARBA" id="ARBA00023015"/>
    </source>
</evidence>
<dbReference type="GO" id="GO:0043565">
    <property type="term" value="F:sequence-specific DNA binding"/>
    <property type="evidence" value="ECO:0007669"/>
    <property type="project" value="InterPro"/>
</dbReference>
<dbReference type="InterPro" id="IPR001789">
    <property type="entry name" value="Sig_transdc_resp-reg_receiver"/>
</dbReference>
<feature type="domain" description="Sigma-54 factor interaction" evidence="18">
    <location>
        <begin position="147"/>
        <end position="376"/>
    </location>
</feature>
<dbReference type="PRINTS" id="PR01590">
    <property type="entry name" value="HTHFIS"/>
</dbReference>
<evidence type="ECO:0000256" key="1">
    <source>
        <dbReference type="ARBA" id="ARBA00004496"/>
    </source>
</evidence>
<proteinExistence type="predicted"/>
<evidence type="ECO:0000313" key="20">
    <source>
        <dbReference type="EMBL" id="MEJ8573814.1"/>
    </source>
</evidence>
<dbReference type="InterPro" id="IPR027417">
    <property type="entry name" value="P-loop_NTPase"/>
</dbReference>
<comment type="caution">
    <text evidence="20">The sequence shown here is derived from an EMBL/GenBank/DDBJ whole genome shotgun (WGS) entry which is preliminary data.</text>
</comment>
<dbReference type="SUPFAM" id="SSF52540">
    <property type="entry name" value="P-loop containing nucleoside triphosphate hydrolases"/>
    <property type="match status" value="1"/>
</dbReference>
<comment type="function">
    <text evidence="16">Member of the two-component regulatory system NtrB/NtrC, which controls expression of the nitrogen-regulated (ntr) genes in response to nitrogen limitation. Phosphorylated NtrC binds directly to DNA and stimulates the formation of open promoter-sigma54-RNA polymerase complexes.</text>
</comment>